<dbReference type="InterPro" id="IPR035906">
    <property type="entry name" value="MetI-like_sf"/>
</dbReference>
<feature type="transmembrane region" description="Helical" evidence="7">
    <location>
        <begin position="12"/>
        <end position="33"/>
    </location>
</feature>
<comment type="similarity">
    <text evidence="7">Belongs to the binding-protein-dependent transport system permease family.</text>
</comment>
<feature type="domain" description="ABC transmembrane type-1" evidence="8">
    <location>
        <begin position="71"/>
        <end position="264"/>
    </location>
</feature>
<evidence type="ECO:0000313" key="10">
    <source>
        <dbReference type="Proteomes" id="UP001167919"/>
    </source>
</evidence>
<keyword evidence="6 7" id="KW-0472">Membrane</keyword>
<keyword evidence="3" id="KW-1003">Cell membrane</keyword>
<feature type="transmembrane region" description="Helical" evidence="7">
    <location>
        <begin position="140"/>
        <end position="162"/>
    </location>
</feature>
<evidence type="ECO:0000313" key="9">
    <source>
        <dbReference type="EMBL" id="MDN6900707.1"/>
    </source>
</evidence>
<evidence type="ECO:0000256" key="2">
    <source>
        <dbReference type="ARBA" id="ARBA00022448"/>
    </source>
</evidence>
<comment type="caution">
    <text evidence="9">The sequence shown here is derived from an EMBL/GenBank/DDBJ whole genome shotgun (WGS) entry which is preliminary data.</text>
</comment>
<comment type="subcellular location">
    <subcellularLocation>
        <location evidence="1 7">Cell membrane</location>
        <topology evidence="1 7">Multi-pass membrane protein</topology>
    </subcellularLocation>
</comment>
<organism evidence="9 10">
    <name type="scientific">Oenococcus sicerae</name>
    <dbReference type="NCBI Taxonomy" id="2203724"/>
    <lineage>
        <taxon>Bacteria</taxon>
        <taxon>Bacillati</taxon>
        <taxon>Bacillota</taxon>
        <taxon>Bacilli</taxon>
        <taxon>Lactobacillales</taxon>
        <taxon>Lactobacillaceae</taxon>
        <taxon>Oenococcus</taxon>
    </lineage>
</organism>
<evidence type="ECO:0000256" key="6">
    <source>
        <dbReference type="ARBA" id="ARBA00023136"/>
    </source>
</evidence>
<dbReference type="InterPro" id="IPR000515">
    <property type="entry name" value="MetI-like"/>
</dbReference>
<dbReference type="GO" id="GO:0005886">
    <property type="term" value="C:plasma membrane"/>
    <property type="evidence" value="ECO:0007669"/>
    <property type="project" value="UniProtKB-SubCell"/>
</dbReference>
<evidence type="ECO:0000259" key="8">
    <source>
        <dbReference type="PROSITE" id="PS50928"/>
    </source>
</evidence>
<accession>A0AAJ1RAF1</accession>
<dbReference type="PANTHER" id="PTHR43744:SF12">
    <property type="entry name" value="ABC TRANSPORTER PERMEASE PROTEIN MG189-RELATED"/>
    <property type="match status" value="1"/>
</dbReference>
<dbReference type="AlphaFoldDB" id="A0AAJ1RAF1"/>
<dbReference type="PROSITE" id="PS50928">
    <property type="entry name" value="ABC_TM1"/>
    <property type="match status" value="1"/>
</dbReference>
<dbReference type="Pfam" id="PF00528">
    <property type="entry name" value="BPD_transp_1"/>
    <property type="match status" value="1"/>
</dbReference>
<dbReference type="GO" id="GO:0055085">
    <property type="term" value="P:transmembrane transport"/>
    <property type="evidence" value="ECO:0007669"/>
    <property type="project" value="InterPro"/>
</dbReference>
<proteinExistence type="inferred from homology"/>
<dbReference type="CDD" id="cd06261">
    <property type="entry name" value="TM_PBP2"/>
    <property type="match status" value="1"/>
</dbReference>
<dbReference type="PANTHER" id="PTHR43744">
    <property type="entry name" value="ABC TRANSPORTER PERMEASE PROTEIN MG189-RELATED-RELATED"/>
    <property type="match status" value="1"/>
</dbReference>
<dbReference type="Proteomes" id="UP001167919">
    <property type="component" value="Unassembled WGS sequence"/>
</dbReference>
<keyword evidence="2 7" id="KW-0813">Transport</keyword>
<evidence type="ECO:0000256" key="5">
    <source>
        <dbReference type="ARBA" id="ARBA00022989"/>
    </source>
</evidence>
<evidence type="ECO:0000256" key="4">
    <source>
        <dbReference type="ARBA" id="ARBA00022692"/>
    </source>
</evidence>
<dbReference type="SUPFAM" id="SSF161098">
    <property type="entry name" value="MetI-like"/>
    <property type="match status" value="1"/>
</dbReference>
<keyword evidence="5 7" id="KW-1133">Transmembrane helix</keyword>
<gene>
    <name evidence="9" type="ORF">EVC35_06775</name>
</gene>
<feature type="transmembrane region" description="Helical" evidence="7">
    <location>
        <begin position="243"/>
        <end position="264"/>
    </location>
</feature>
<dbReference type="Gene3D" id="1.10.3720.10">
    <property type="entry name" value="MetI-like"/>
    <property type="match status" value="1"/>
</dbReference>
<dbReference type="RefSeq" id="WP_301711350.1">
    <property type="nucleotide sequence ID" value="NZ_SDWY01000003.1"/>
</dbReference>
<protein>
    <submittedName>
        <fullName evidence="9">Carbohydrate ABC transporter permease</fullName>
    </submittedName>
</protein>
<feature type="transmembrane region" description="Helical" evidence="7">
    <location>
        <begin position="75"/>
        <end position="96"/>
    </location>
</feature>
<evidence type="ECO:0000256" key="3">
    <source>
        <dbReference type="ARBA" id="ARBA00022475"/>
    </source>
</evidence>
<reference evidence="9" key="1">
    <citation type="submission" date="2019-01" db="EMBL/GenBank/DDBJ databases">
        <title>Oenococcus sicerae UCMA17102.</title>
        <authorList>
            <person name="Cousin F.J."/>
            <person name="Le Guellec R."/>
            <person name="Cretenet M."/>
        </authorList>
    </citation>
    <scope>NUCLEOTIDE SEQUENCE</scope>
    <source>
        <strain evidence="9">UCMA17102</strain>
    </source>
</reference>
<evidence type="ECO:0000256" key="7">
    <source>
        <dbReference type="RuleBase" id="RU363032"/>
    </source>
</evidence>
<dbReference type="EMBL" id="SDWY01000003">
    <property type="protein sequence ID" value="MDN6900707.1"/>
    <property type="molecule type" value="Genomic_DNA"/>
</dbReference>
<keyword evidence="4 7" id="KW-0812">Transmembrane</keyword>
<name>A0AAJ1RAF1_9LACO</name>
<feature type="transmembrane region" description="Helical" evidence="7">
    <location>
        <begin position="183"/>
        <end position="208"/>
    </location>
</feature>
<feature type="transmembrane region" description="Helical" evidence="7">
    <location>
        <begin position="108"/>
        <end position="128"/>
    </location>
</feature>
<evidence type="ECO:0000256" key="1">
    <source>
        <dbReference type="ARBA" id="ARBA00004651"/>
    </source>
</evidence>
<sequence>MKSSKTNWFSTILIAILAVGVLIPLYMAINISLKKPSEMGSSLSNFFRLPKILQFNNFKEAITTTNFFQTAFNSLVITVFSVIVVVLFTSIISYAIARNMKKRFYRYIYYYLVSAMFVPFSMLMLPLVKQLSFLQIDNKFGLILMYLVFQTSMSVLLYVGYLKNITTSLDEAAYLDGANSWQIFWKIIFPLLKPMHATVAILTALASWNDLLLPLVVLSGNGNSKVTLPMAQLVFQSQFGTNYNLAFASYILASLPILIFYLFAQKQIISGVVNGAVK</sequence>